<evidence type="ECO:0000313" key="2">
    <source>
        <dbReference type="Proteomes" id="UP000320653"/>
    </source>
</evidence>
<dbReference type="Proteomes" id="UP000320653">
    <property type="component" value="Unassembled WGS sequence"/>
</dbReference>
<organism evidence="1 2">
    <name type="scientific">Neorhizobium alkalisoli</name>
    <dbReference type="NCBI Taxonomy" id="528178"/>
    <lineage>
        <taxon>Bacteria</taxon>
        <taxon>Pseudomonadati</taxon>
        <taxon>Pseudomonadota</taxon>
        <taxon>Alphaproteobacteria</taxon>
        <taxon>Hyphomicrobiales</taxon>
        <taxon>Rhizobiaceae</taxon>
        <taxon>Rhizobium/Agrobacterium group</taxon>
        <taxon>Neorhizobium</taxon>
    </lineage>
</organism>
<gene>
    <name evidence="1" type="ORF">FHW37_11810</name>
</gene>
<protein>
    <submittedName>
        <fullName evidence="1">Uncharacterized protein</fullName>
    </submittedName>
</protein>
<name>A0A561Q0F7_9HYPH</name>
<comment type="caution">
    <text evidence="1">The sequence shown here is derived from an EMBL/GenBank/DDBJ whole genome shotgun (WGS) entry which is preliminary data.</text>
</comment>
<evidence type="ECO:0000313" key="1">
    <source>
        <dbReference type="EMBL" id="TWF43858.1"/>
    </source>
</evidence>
<reference evidence="1 2" key="1">
    <citation type="submission" date="2019-06" db="EMBL/GenBank/DDBJ databases">
        <title>Sorghum-associated microbial communities from plants grown in Nebraska, USA.</title>
        <authorList>
            <person name="Schachtman D."/>
        </authorList>
    </citation>
    <scope>NUCLEOTIDE SEQUENCE [LARGE SCALE GENOMIC DNA]</scope>
    <source>
        <strain evidence="1 2">1225</strain>
    </source>
</reference>
<proteinExistence type="predicted"/>
<keyword evidence="2" id="KW-1185">Reference proteome</keyword>
<accession>A0A561Q0F7</accession>
<sequence>MRAFAFAMRSPITKLDGETPNAIMKHLPKCPTLILA</sequence>
<dbReference type="EMBL" id="VIWP01000018">
    <property type="protein sequence ID" value="TWF43858.1"/>
    <property type="molecule type" value="Genomic_DNA"/>
</dbReference>
<dbReference type="AlphaFoldDB" id="A0A561Q0F7"/>